<protein>
    <recommendedName>
        <fullName evidence="4">acetolactate synthase</fullName>
        <ecNumber evidence="4">2.2.1.6</ecNumber>
    </recommendedName>
</protein>
<evidence type="ECO:0000256" key="10">
    <source>
        <dbReference type="ARBA" id="ARBA00048670"/>
    </source>
</evidence>
<reference evidence="17 18" key="1">
    <citation type="submission" date="2022-11" db="EMBL/GenBank/DDBJ databases">
        <title>Mycobacterium sp. nov.</title>
        <authorList>
            <person name="Papic B."/>
            <person name="Spicic S."/>
            <person name="Duvnjak S."/>
        </authorList>
    </citation>
    <scope>NUCLEOTIDE SEQUENCE [LARGE SCALE GENOMIC DNA]</scope>
    <source>
        <strain evidence="17 18">CVI_P4</strain>
    </source>
</reference>
<comment type="pathway">
    <text evidence="2">Amino-acid biosynthesis; L-valine biosynthesis; L-valine from pyruvate: step 1/4.</text>
</comment>
<keyword evidence="13" id="KW-0472">Membrane</keyword>
<comment type="caution">
    <text evidence="17">The sequence shown here is derived from an EMBL/GenBank/DDBJ whole genome shotgun (WGS) entry which is preliminary data.</text>
</comment>
<comment type="similarity">
    <text evidence="3 11">Belongs to the TPP enzyme family.</text>
</comment>
<dbReference type="Pfam" id="PF00205">
    <property type="entry name" value="TPP_enzyme_M"/>
    <property type="match status" value="1"/>
</dbReference>
<evidence type="ECO:0000313" key="18">
    <source>
        <dbReference type="Proteomes" id="UP001300745"/>
    </source>
</evidence>
<dbReference type="PANTHER" id="PTHR18968">
    <property type="entry name" value="THIAMINE PYROPHOSPHATE ENZYMES"/>
    <property type="match status" value="1"/>
</dbReference>
<dbReference type="PANTHER" id="PTHR18968:SF13">
    <property type="entry name" value="ACETOLACTATE SYNTHASE CATALYTIC SUBUNIT, MITOCHONDRIAL"/>
    <property type="match status" value="1"/>
</dbReference>
<evidence type="ECO:0000256" key="2">
    <source>
        <dbReference type="ARBA" id="ARBA00005025"/>
    </source>
</evidence>
<dbReference type="EC" id="2.2.1.6" evidence="4"/>
<evidence type="ECO:0000256" key="9">
    <source>
        <dbReference type="ARBA" id="ARBA00023304"/>
    </source>
</evidence>
<evidence type="ECO:0000256" key="11">
    <source>
        <dbReference type="RuleBase" id="RU362132"/>
    </source>
</evidence>
<comment type="catalytic activity">
    <reaction evidence="10">
        <text>2 pyruvate + H(+) = (2S)-2-acetolactate + CO2</text>
        <dbReference type="Rhea" id="RHEA:25249"/>
        <dbReference type="ChEBI" id="CHEBI:15361"/>
        <dbReference type="ChEBI" id="CHEBI:15378"/>
        <dbReference type="ChEBI" id="CHEBI:16526"/>
        <dbReference type="ChEBI" id="CHEBI:58476"/>
        <dbReference type="EC" id="2.2.1.6"/>
    </reaction>
</comment>
<sequence>MPVGSERNGAGDGRIRVVDYIVEHLGRRGIGHVFGVDGANIEDLYDAAHSSVEITAVVAKHEFSAAAMADAYSRAGAGIGVVAATSGGGALNTIPGLGESFASRVPVLALIGQTPTTTDGLGSFQDTSGLGGALDGEALFAAVAVFCRRVRDPADIVSVLPAALSAAMTIGGPAVLLLPKNVQQALIGPPTEDVTAQSPRRIGDLSEVARLLRDIGGPVTIIAGDQVARDDARAELETLRSVLGARIATVPDAKDVVAAPSAAGVTGVMGHPAIGAALADSAVCLLVGTRLPLMARAGLEASLASLPVASIGSAPPYLPATHADSHDLRAALAQLAALAAEDPANRGRGGDQVTRGELTPPPHVGSGVRYRDAMLALDAVLPHGTDIAVDAGNIGAAAIHWLPARREGRFLVALGMGGMGYSFGAGIGMAMARGRRTVVIAGDGAFFMHGMEIHTALHYRLPVTFVLFDNHAHAMCVTREQLFYGDRYSYNRFGPSRLGAGLAAMFPALPSVDVTDIAELGVAVKAALDVDGPSVVAVECSADEIPPFTAFLNQSADQSTISRNS</sequence>
<gene>
    <name evidence="17" type="ORF">ORI27_17690</name>
</gene>
<feature type="transmembrane region" description="Helical" evidence="13">
    <location>
        <begin position="410"/>
        <end position="432"/>
    </location>
</feature>
<proteinExistence type="inferred from homology"/>
<evidence type="ECO:0000256" key="8">
    <source>
        <dbReference type="ARBA" id="ARBA00023052"/>
    </source>
</evidence>
<dbReference type="CDD" id="cd07035">
    <property type="entry name" value="TPP_PYR_POX_like"/>
    <property type="match status" value="1"/>
</dbReference>
<evidence type="ECO:0000256" key="5">
    <source>
        <dbReference type="ARBA" id="ARBA00022605"/>
    </source>
</evidence>
<evidence type="ECO:0000256" key="7">
    <source>
        <dbReference type="ARBA" id="ARBA00022827"/>
    </source>
</evidence>
<keyword evidence="13" id="KW-1133">Transmembrane helix</keyword>
<dbReference type="SUPFAM" id="SSF52467">
    <property type="entry name" value="DHS-like NAD/FAD-binding domain"/>
    <property type="match status" value="1"/>
</dbReference>
<evidence type="ECO:0000313" key="17">
    <source>
        <dbReference type="EMBL" id="MCX2938536.1"/>
    </source>
</evidence>
<evidence type="ECO:0000259" key="15">
    <source>
        <dbReference type="Pfam" id="PF02775"/>
    </source>
</evidence>
<dbReference type="InterPro" id="IPR029061">
    <property type="entry name" value="THDP-binding"/>
</dbReference>
<keyword evidence="13" id="KW-0812">Transmembrane</keyword>
<dbReference type="Gene3D" id="3.40.50.1220">
    <property type="entry name" value="TPP-binding domain"/>
    <property type="match status" value="1"/>
</dbReference>
<dbReference type="SUPFAM" id="SSF52518">
    <property type="entry name" value="Thiamin diphosphate-binding fold (THDP-binding)"/>
    <property type="match status" value="2"/>
</dbReference>
<evidence type="ECO:0000256" key="12">
    <source>
        <dbReference type="SAM" id="MobiDB-lite"/>
    </source>
</evidence>
<evidence type="ECO:0000256" key="3">
    <source>
        <dbReference type="ARBA" id="ARBA00007812"/>
    </source>
</evidence>
<dbReference type="Gene3D" id="3.40.50.970">
    <property type="match status" value="2"/>
</dbReference>
<dbReference type="InterPro" id="IPR012001">
    <property type="entry name" value="Thiamin_PyroP_enz_TPP-bd_dom"/>
</dbReference>
<dbReference type="Pfam" id="PF02775">
    <property type="entry name" value="TPP_enzyme_C"/>
    <property type="match status" value="1"/>
</dbReference>
<dbReference type="Pfam" id="PF02776">
    <property type="entry name" value="TPP_enzyme_N"/>
    <property type="match status" value="1"/>
</dbReference>
<evidence type="ECO:0000256" key="6">
    <source>
        <dbReference type="ARBA" id="ARBA00022630"/>
    </source>
</evidence>
<keyword evidence="8 11" id="KW-0786">Thiamine pyrophosphate</keyword>
<dbReference type="CDD" id="cd00568">
    <property type="entry name" value="TPP_enzymes"/>
    <property type="match status" value="1"/>
</dbReference>
<evidence type="ECO:0000256" key="4">
    <source>
        <dbReference type="ARBA" id="ARBA00013145"/>
    </source>
</evidence>
<feature type="domain" description="Thiamine pyrophosphate enzyme N-terminal TPP-binding" evidence="16">
    <location>
        <begin position="16"/>
        <end position="126"/>
    </location>
</feature>
<keyword evidence="7" id="KW-0274">FAD</keyword>
<keyword evidence="5" id="KW-0028">Amino-acid biosynthesis</keyword>
<dbReference type="InterPro" id="IPR045229">
    <property type="entry name" value="TPP_enz"/>
</dbReference>
<evidence type="ECO:0000256" key="13">
    <source>
        <dbReference type="SAM" id="Phobius"/>
    </source>
</evidence>
<dbReference type="RefSeq" id="WP_265998280.1">
    <property type="nucleotide sequence ID" value="NZ_JAPJDN010000015.1"/>
</dbReference>
<keyword evidence="9" id="KW-0100">Branched-chain amino acid biosynthesis</keyword>
<comment type="pathway">
    <text evidence="1">Amino-acid biosynthesis; L-isoleucine biosynthesis; L-isoleucine from 2-oxobutanoate: step 1/4.</text>
</comment>
<dbReference type="Proteomes" id="UP001300745">
    <property type="component" value="Unassembled WGS sequence"/>
</dbReference>
<organism evidence="17 18">
    <name type="scientific">Mycobacterium pinniadriaticum</name>
    <dbReference type="NCBI Taxonomy" id="2994102"/>
    <lineage>
        <taxon>Bacteria</taxon>
        <taxon>Bacillati</taxon>
        <taxon>Actinomycetota</taxon>
        <taxon>Actinomycetes</taxon>
        <taxon>Mycobacteriales</taxon>
        <taxon>Mycobacteriaceae</taxon>
        <taxon>Mycobacterium</taxon>
    </lineage>
</organism>
<feature type="domain" description="Thiamine pyrophosphate enzyme central" evidence="14">
    <location>
        <begin position="207"/>
        <end position="299"/>
    </location>
</feature>
<keyword evidence="18" id="KW-1185">Reference proteome</keyword>
<name>A0ABT3SG93_9MYCO</name>
<dbReference type="InterPro" id="IPR012000">
    <property type="entry name" value="Thiamin_PyroP_enz_cen_dom"/>
</dbReference>
<dbReference type="EMBL" id="JAPJDO010000015">
    <property type="protein sequence ID" value="MCX2938536.1"/>
    <property type="molecule type" value="Genomic_DNA"/>
</dbReference>
<dbReference type="InterPro" id="IPR029035">
    <property type="entry name" value="DHS-like_NAD/FAD-binding_dom"/>
</dbReference>
<feature type="domain" description="Thiamine pyrophosphate enzyme TPP-binding" evidence="15">
    <location>
        <begin position="390"/>
        <end position="538"/>
    </location>
</feature>
<dbReference type="InterPro" id="IPR011766">
    <property type="entry name" value="TPP_enzyme_TPP-bd"/>
</dbReference>
<accession>A0ABT3SG93</accession>
<evidence type="ECO:0000259" key="16">
    <source>
        <dbReference type="Pfam" id="PF02776"/>
    </source>
</evidence>
<keyword evidence="6" id="KW-0285">Flavoprotein</keyword>
<feature type="region of interest" description="Disordered" evidence="12">
    <location>
        <begin position="343"/>
        <end position="364"/>
    </location>
</feature>
<evidence type="ECO:0000259" key="14">
    <source>
        <dbReference type="Pfam" id="PF00205"/>
    </source>
</evidence>
<evidence type="ECO:0000256" key="1">
    <source>
        <dbReference type="ARBA" id="ARBA00004974"/>
    </source>
</evidence>